<keyword evidence="3 6" id="KW-0812">Transmembrane</keyword>
<evidence type="ECO:0000256" key="5">
    <source>
        <dbReference type="ARBA" id="ARBA00023136"/>
    </source>
</evidence>
<keyword evidence="5 6" id="KW-0472">Membrane</keyword>
<comment type="caution">
    <text evidence="8">The sequence shown here is derived from an EMBL/GenBank/DDBJ whole genome shotgun (WGS) entry which is preliminary data.</text>
</comment>
<dbReference type="RefSeq" id="WP_245884548.1">
    <property type="nucleotide sequence ID" value="NZ_QGGL01000011.1"/>
</dbReference>
<feature type="transmembrane region" description="Helical" evidence="6">
    <location>
        <begin position="85"/>
        <end position="103"/>
    </location>
</feature>
<dbReference type="AlphaFoldDB" id="A0A316D966"/>
<dbReference type="GO" id="GO:0016020">
    <property type="term" value="C:membrane"/>
    <property type="evidence" value="ECO:0007669"/>
    <property type="project" value="UniProtKB-SubCell"/>
</dbReference>
<gene>
    <name evidence="8" type="ORF">C7459_111156</name>
</gene>
<evidence type="ECO:0000256" key="6">
    <source>
        <dbReference type="SAM" id="Phobius"/>
    </source>
</evidence>
<keyword evidence="9" id="KW-1185">Reference proteome</keyword>
<feature type="transmembrane region" description="Helical" evidence="6">
    <location>
        <begin position="165"/>
        <end position="185"/>
    </location>
</feature>
<evidence type="ECO:0000259" key="7">
    <source>
        <dbReference type="Pfam" id="PF00892"/>
    </source>
</evidence>
<dbReference type="InterPro" id="IPR050638">
    <property type="entry name" value="AA-Vitamin_Transporters"/>
</dbReference>
<dbReference type="PANTHER" id="PTHR32322:SF2">
    <property type="entry name" value="EAMA DOMAIN-CONTAINING PROTEIN"/>
    <property type="match status" value="1"/>
</dbReference>
<dbReference type="Proteomes" id="UP000245634">
    <property type="component" value="Unassembled WGS sequence"/>
</dbReference>
<organism evidence="8 9">
    <name type="scientific">Tumebacillus permanentifrigoris</name>
    <dbReference type="NCBI Taxonomy" id="378543"/>
    <lineage>
        <taxon>Bacteria</taxon>
        <taxon>Bacillati</taxon>
        <taxon>Bacillota</taxon>
        <taxon>Bacilli</taxon>
        <taxon>Bacillales</taxon>
        <taxon>Alicyclobacillaceae</taxon>
        <taxon>Tumebacillus</taxon>
    </lineage>
</organism>
<dbReference type="SUPFAM" id="SSF103481">
    <property type="entry name" value="Multidrug resistance efflux transporter EmrE"/>
    <property type="match status" value="2"/>
</dbReference>
<feature type="transmembrane region" description="Helical" evidence="6">
    <location>
        <begin position="260"/>
        <end position="278"/>
    </location>
</feature>
<evidence type="ECO:0000256" key="3">
    <source>
        <dbReference type="ARBA" id="ARBA00022692"/>
    </source>
</evidence>
<comment type="subcellular location">
    <subcellularLocation>
        <location evidence="1">Endomembrane system</location>
        <topology evidence="1">Multi-pass membrane protein</topology>
    </subcellularLocation>
</comment>
<accession>A0A316D966</accession>
<dbReference type="PANTHER" id="PTHR32322">
    <property type="entry name" value="INNER MEMBRANE TRANSPORTER"/>
    <property type="match status" value="1"/>
</dbReference>
<feature type="transmembrane region" description="Helical" evidence="6">
    <location>
        <begin position="43"/>
        <end position="65"/>
    </location>
</feature>
<feature type="transmembrane region" description="Helical" evidence="6">
    <location>
        <begin position="284"/>
        <end position="304"/>
    </location>
</feature>
<sequence>MSKVGSAGSLQRSKGFAMVLAAGTFWGLSGTVAQKLFQEEGFTTEWLVVVRMLTAGVLLLGLSAFGAGREQVLGVWKDSGMRVRLIVYGVFGILGAQYTYFAAIEAGNAAAATLLQYLAPLFVMVFQAWRVSRMPDGRECTAVVTALVGTFLLVTNGSVHDLSIPTQALLWGLVSALGLAFNTIYPGPLLRAWDSSVILGWGLVIGGVAVALADRPWNASGMHWSWVSVSYVAFVILFGTLIAFYLYLDSLRYITVTETSLLAIIEPLVSVLASVLWLKVPLGFWEAVGAACILITVTILSLPAKRVENEAC</sequence>
<dbReference type="Pfam" id="PF00892">
    <property type="entry name" value="EamA"/>
    <property type="match status" value="2"/>
</dbReference>
<evidence type="ECO:0000256" key="2">
    <source>
        <dbReference type="ARBA" id="ARBA00007362"/>
    </source>
</evidence>
<dbReference type="InterPro" id="IPR000620">
    <property type="entry name" value="EamA_dom"/>
</dbReference>
<proteinExistence type="inferred from homology"/>
<evidence type="ECO:0000313" key="8">
    <source>
        <dbReference type="EMBL" id="PWK11360.1"/>
    </source>
</evidence>
<protein>
    <submittedName>
        <fullName evidence="8">Drug/metabolite transporter (DMT)-like permease</fullName>
    </submittedName>
</protein>
<feature type="transmembrane region" description="Helical" evidence="6">
    <location>
        <begin position="224"/>
        <end position="248"/>
    </location>
</feature>
<comment type="similarity">
    <text evidence="2">Belongs to the EamA transporter family.</text>
</comment>
<name>A0A316D966_9BACL</name>
<feature type="transmembrane region" description="Helical" evidence="6">
    <location>
        <begin position="109"/>
        <end position="129"/>
    </location>
</feature>
<keyword evidence="4 6" id="KW-1133">Transmembrane helix</keyword>
<dbReference type="EMBL" id="QGGL01000011">
    <property type="protein sequence ID" value="PWK11360.1"/>
    <property type="molecule type" value="Genomic_DNA"/>
</dbReference>
<dbReference type="InterPro" id="IPR037185">
    <property type="entry name" value="EmrE-like"/>
</dbReference>
<evidence type="ECO:0000313" key="9">
    <source>
        <dbReference type="Proteomes" id="UP000245634"/>
    </source>
</evidence>
<feature type="transmembrane region" description="Helical" evidence="6">
    <location>
        <begin position="192"/>
        <end position="212"/>
    </location>
</feature>
<feature type="transmembrane region" description="Helical" evidence="6">
    <location>
        <begin position="141"/>
        <end position="159"/>
    </location>
</feature>
<feature type="domain" description="EamA" evidence="7">
    <location>
        <begin position="14"/>
        <end position="154"/>
    </location>
</feature>
<evidence type="ECO:0000256" key="1">
    <source>
        <dbReference type="ARBA" id="ARBA00004127"/>
    </source>
</evidence>
<reference evidence="8 9" key="1">
    <citation type="submission" date="2018-05" db="EMBL/GenBank/DDBJ databases">
        <title>Genomic Encyclopedia of Type Strains, Phase IV (KMG-IV): sequencing the most valuable type-strain genomes for metagenomic binning, comparative biology and taxonomic classification.</title>
        <authorList>
            <person name="Goeker M."/>
        </authorList>
    </citation>
    <scope>NUCLEOTIDE SEQUENCE [LARGE SCALE GENOMIC DNA]</scope>
    <source>
        <strain evidence="8 9">DSM 18773</strain>
    </source>
</reference>
<feature type="domain" description="EamA" evidence="7">
    <location>
        <begin position="168"/>
        <end position="301"/>
    </location>
</feature>
<evidence type="ECO:0000256" key="4">
    <source>
        <dbReference type="ARBA" id="ARBA00022989"/>
    </source>
</evidence>